<accession>A0A2H9T761</accession>
<comment type="caution">
    <text evidence="1">The sequence shown here is derived from an EMBL/GenBank/DDBJ whole genome shotgun (WGS) entry which is preliminary data.</text>
</comment>
<gene>
    <name evidence="1" type="ORF">CI610_01969</name>
</gene>
<organism evidence="1">
    <name type="scientific">invertebrate metagenome</name>
    <dbReference type="NCBI Taxonomy" id="1711999"/>
    <lineage>
        <taxon>unclassified sequences</taxon>
        <taxon>metagenomes</taxon>
        <taxon>organismal metagenomes</taxon>
    </lineage>
</organism>
<protein>
    <recommendedName>
        <fullName evidence="2">STAS domain-containing protein</fullName>
    </recommendedName>
</protein>
<proteinExistence type="predicted"/>
<evidence type="ECO:0008006" key="2">
    <source>
        <dbReference type="Google" id="ProtNLM"/>
    </source>
</evidence>
<dbReference type="EMBL" id="NSIT01000099">
    <property type="protein sequence ID" value="PJE79061.1"/>
    <property type="molecule type" value="Genomic_DNA"/>
</dbReference>
<reference evidence="1" key="1">
    <citation type="journal article" date="2017" name="Appl. Environ. Microbiol.">
        <title>Molecular characterization of an Endozoicomonas-like organism causing infection in king scallop Pecten maximus L.</title>
        <authorList>
            <person name="Cano I."/>
            <person name="van Aerle R."/>
            <person name="Ross S."/>
            <person name="Verner-Jeffreys D.W."/>
            <person name="Paley R.K."/>
            <person name="Rimmer G."/>
            <person name="Ryder D."/>
            <person name="Hooper P."/>
            <person name="Stone D."/>
            <person name="Feist S.W."/>
        </authorList>
    </citation>
    <scope>NUCLEOTIDE SEQUENCE</scope>
</reference>
<dbReference type="AlphaFoldDB" id="A0A2H9T761"/>
<evidence type="ECO:0000313" key="1">
    <source>
        <dbReference type="EMBL" id="PJE79061.1"/>
    </source>
</evidence>
<sequence>MGSYCLNHRGDNCYEWVLEGDWRTGKVVSSDFLDPLYESKPIRLCFVAGHDFQWNSQLIAALFQCIKQCTARSCKVNISGLPDDIQRLISLAATVPDTVSTSVNKGSFLIRCNKWISNTFRKIKSVLSFIRRHCAGFDNS</sequence>
<name>A0A2H9T761_9ZZZZ</name>